<reference evidence="16" key="1">
    <citation type="submission" date="2021-06" db="EMBL/GenBank/DDBJ databases">
        <authorList>
            <consortium name="Wellcome Sanger Institute Data Sharing"/>
        </authorList>
    </citation>
    <scope>NUCLEOTIDE SEQUENCE [LARGE SCALE GENOMIC DNA]</scope>
</reference>
<dbReference type="InterPro" id="IPR000276">
    <property type="entry name" value="GPCR_Rhodpsn"/>
</dbReference>
<accession>A0A8C4RU89</accession>
<organism evidence="16 17">
    <name type="scientific">Erpetoichthys calabaricus</name>
    <name type="common">Rope fish</name>
    <name type="synonym">Calamoichthys calabaricus</name>
    <dbReference type="NCBI Taxonomy" id="27687"/>
    <lineage>
        <taxon>Eukaryota</taxon>
        <taxon>Metazoa</taxon>
        <taxon>Chordata</taxon>
        <taxon>Craniata</taxon>
        <taxon>Vertebrata</taxon>
        <taxon>Euteleostomi</taxon>
        <taxon>Actinopterygii</taxon>
        <taxon>Polypteriformes</taxon>
        <taxon>Polypteridae</taxon>
        <taxon>Erpetoichthys</taxon>
    </lineage>
</organism>
<evidence type="ECO:0000256" key="5">
    <source>
        <dbReference type="ARBA" id="ARBA00022725"/>
    </source>
</evidence>
<protein>
    <recommendedName>
        <fullName evidence="14">Olfactory receptor</fullName>
    </recommendedName>
</protein>
<dbReference type="FunFam" id="1.20.1070.10:FF:000024">
    <property type="entry name" value="Olfactory receptor"/>
    <property type="match status" value="1"/>
</dbReference>
<evidence type="ECO:0000256" key="1">
    <source>
        <dbReference type="ARBA" id="ARBA00004651"/>
    </source>
</evidence>
<evidence type="ECO:0000259" key="15">
    <source>
        <dbReference type="PROSITE" id="PS50262"/>
    </source>
</evidence>
<evidence type="ECO:0000313" key="17">
    <source>
        <dbReference type="Proteomes" id="UP000694620"/>
    </source>
</evidence>
<dbReference type="GeneTree" id="ENSGT00940000162761"/>
<dbReference type="InterPro" id="IPR017452">
    <property type="entry name" value="GPCR_Rhodpsn_7TM"/>
</dbReference>
<feature type="transmembrane region" description="Helical" evidence="14">
    <location>
        <begin position="199"/>
        <end position="225"/>
    </location>
</feature>
<evidence type="ECO:0000256" key="4">
    <source>
        <dbReference type="ARBA" id="ARBA00022692"/>
    </source>
</evidence>
<keyword evidence="17" id="KW-1185">Reference proteome</keyword>
<dbReference type="PRINTS" id="PR00237">
    <property type="entry name" value="GPCRRHODOPSN"/>
</dbReference>
<feature type="domain" description="G-protein coupled receptors family 1 profile" evidence="15">
    <location>
        <begin position="40"/>
        <end position="289"/>
    </location>
</feature>
<feature type="transmembrane region" description="Helical" evidence="14">
    <location>
        <begin position="26"/>
        <end position="49"/>
    </location>
</feature>
<keyword evidence="11" id="KW-0325">Glycoprotein</keyword>
<dbReference type="Ensembl" id="ENSECRT00000006972.1">
    <property type="protein sequence ID" value="ENSECRP00000006863.1"/>
    <property type="gene ID" value="ENSECRG00000004581.1"/>
</dbReference>
<keyword evidence="2 14" id="KW-1003">Cell membrane</keyword>
<evidence type="ECO:0000256" key="12">
    <source>
        <dbReference type="ARBA" id="ARBA00023224"/>
    </source>
</evidence>
<name>A0A8C4RU89_ERPCA</name>
<keyword evidence="8 14" id="KW-0472">Membrane</keyword>
<dbReference type="GO" id="GO:0005549">
    <property type="term" value="F:odorant binding"/>
    <property type="evidence" value="ECO:0007669"/>
    <property type="project" value="TreeGrafter"/>
</dbReference>
<dbReference type="PANTHER" id="PTHR26451:SF860">
    <property type="entry name" value="ODORANT RECEPTOR-RELATED"/>
    <property type="match status" value="1"/>
</dbReference>
<dbReference type="AlphaFoldDB" id="A0A8C4RU89"/>
<keyword evidence="4 13" id="KW-0812">Transmembrane</keyword>
<dbReference type="GO" id="GO:0005886">
    <property type="term" value="C:plasma membrane"/>
    <property type="evidence" value="ECO:0007669"/>
    <property type="project" value="UniProtKB-SubCell"/>
</dbReference>
<keyword evidence="10 13" id="KW-0675">Receptor</keyword>
<dbReference type="PANTHER" id="PTHR26451">
    <property type="entry name" value="G_PROTEIN_RECEP_F1_2 DOMAIN-CONTAINING PROTEIN"/>
    <property type="match status" value="1"/>
</dbReference>
<evidence type="ECO:0000256" key="3">
    <source>
        <dbReference type="ARBA" id="ARBA00022606"/>
    </source>
</evidence>
<proteinExistence type="inferred from homology"/>
<dbReference type="GO" id="GO:0004930">
    <property type="term" value="F:G protein-coupled receptor activity"/>
    <property type="evidence" value="ECO:0007669"/>
    <property type="project" value="UniProtKB-KW"/>
</dbReference>
<dbReference type="Proteomes" id="UP000694620">
    <property type="component" value="Chromosome 4"/>
</dbReference>
<comment type="similarity">
    <text evidence="13">Belongs to the G-protein coupled receptor 1 family.</text>
</comment>
<dbReference type="InterPro" id="IPR000725">
    <property type="entry name" value="Olfact_rcpt"/>
</dbReference>
<keyword evidence="9" id="KW-1015">Disulfide bond</keyword>
<evidence type="ECO:0000256" key="6">
    <source>
        <dbReference type="ARBA" id="ARBA00022989"/>
    </source>
</evidence>
<dbReference type="Pfam" id="PF13853">
    <property type="entry name" value="7tm_4"/>
    <property type="match status" value="1"/>
</dbReference>
<evidence type="ECO:0000256" key="9">
    <source>
        <dbReference type="ARBA" id="ARBA00023157"/>
    </source>
</evidence>
<comment type="subcellular location">
    <subcellularLocation>
        <location evidence="1 14">Cell membrane</location>
        <topology evidence="1 14">Multi-pass membrane protein</topology>
    </subcellularLocation>
</comment>
<feature type="transmembrane region" description="Helical" evidence="14">
    <location>
        <begin position="245"/>
        <end position="263"/>
    </location>
</feature>
<dbReference type="Gene3D" id="1.20.1070.10">
    <property type="entry name" value="Rhodopsin 7-helix transmembrane proteins"/>
    <property type="match status" value="1"/>
</dbReference>
<keyword evidence="7 13" id="KW-0297">G-protein coupled receptor</keyword>
<evidence type="ECO:0000256" key="14">
    <source>
        <dbReference type="RuleBase" id="RU363047"/>
    </source>
</evidence>
<dbReference type="SUPFAM" id="SSF81321">
    <property type="entry name" value="Family A G protein-coupled receptor-like"/>
    <property type="match status" value="1"/>
</dbReference>
<keyword evidence="12 13" id="KW-0807">Transducer</keyword>
<evidence type="ECO:0000256" key="7">
    <source>
        <dbReference type="ARBA" id="ARBA00023040"/>
    </source>
</evidence>
<dbReference type="GO" id="GO:0004984">
    <property type="term" value="F:olfactory receptor activity"/>
    <property type="evidence" value="ECO:0007669"/>
    <property type="project" value="InterPro"/>
</dbReference>
<feature type="transmembrane region" description="Helical" evidence="14">
    <location>
        <begin position="61"/>
        <end position="85"/>
    </location>
</feature>
<keyword evidence="3 14" id="KW-0716">Sensory transduction</keyword>
<reference evidence="16" key="3">
    <citation type="submission" date="2025-09" db="UniProtKB">
        <authorList>
            <consortium name="Ensembl"/>
        </authorList>
    </citation>
    <scope>IDENTIFICATION</scope>
</reference>
<reference evidence="16" key="2">
    <citation type="submission" date="2025-08" db="UniProtKB">
        <authorList>
            <consortium name="Ensembl"/>
        </authorList>
    </citation>
    <scope>IDENTIFICATION</scope>
</reference>
<dbReference type="SMART" id="SM01381">
    <property type="entry name" value="7TM_GPCR_Srsx"/>
    <property type="match status" value="1"/>
</dbReference>
<dbReference type="InterPro" id="IPR052921">
    <property type="entry name" value="GPCR1_Superfamily_Member"/>
</dbReference>
<evidence type="ECO:0000256" key="13">
    <source>
        <dbReference type="RuleBase" id="RU000688"/>
    </source>
</evidence>
<dbReference type="PROSITE" id="PS50262">
    <property type="entry name" value="G_PROTEIN_RECEP_F1_2"/>
    <property type="match status" value="1"/>
</dbReference>
<keyword evidence="5 14" id="KW-0552">Olfaction</keyword>
<feature type="transmembrane region" description="Helical" evidence="14">
    <location>
        <begin position="269"/>
        <end position="291"/>
    </location>
</feature>
<evidence type="ECO:0000313" key="16">
    <source>
        <dbReference type="Ensembl" id="ENSECRP00000006863.1"/>
    </source>
</evidence>
<dbReference type="PROSITE" id="PS00237">
    <property type="entry name" value="G_PROTEIN_RECEP_F1_1"/>
    <property type="match status" value="1"/>
</dbReference>
<dbReference type="PRINTS" id="PR00245">
    <property type="entry name" value="OLFACTORYR"/>
</dbReference>
<evidence type="ECO:0000256" key="10">
    <source>
        <dbReference type="ARBA" id="ARBA00023170"/>
    </source>
</evidence>
<evidence type="ECO:0000256" key="8">
    <source>
        <dbReference type="ARBA" id="ARBA00023136"/>
    </source>
</evidence>
<evidence type="ECO:0000256" key="11">
    <source>
        <dbReference type="ARBA" id="ARBA00023180"/>
    </source>
</evidence>
<feature type="transmembrane region" description="Helical" evidence="14">
    <location>
        <begin position="91"/>
        <end position="119"/>
    </location>
</feature>
<sequence length="315" mass="35486">MTESSENSSMLILEGFSILPELRVPVFILSLVVYSVILAGNLTLLFAIVFHRQLHTPMYTLLSNMIICDLIGSTALMPRLMYGVMTEVKQISIYACVIQAFCIHSYGSATQLILTVMAIDRYFAICNPLRYHAIMTTKTTVKLCLLAWGVAFVLLFILFFLTLRLPRCRSLIVHVYCFNGSLYLLSCVDTTVNNMYGLFVTYFLSTVSFSAIAFTYTKILITCLFKTENNSKSKAIHTCSTHLSVYFLFEITALFSIIALRFPNVSPNAIKAMGTLMVVLPPVANPIIYGLNTKEIRNIFTKCIKNRIFNRNSNV</sequence>
<keyword evidence="6 14" id="KW-1133">Transmembrane helix</keyword>
<evidence type="ECO:0000256" key="2">
    <source>
        <dbReference type="ARBA" id="ARBA00022475"/>
    </source>
</evidence>
<feature type="transmembrane region" description="Helical" evidence="14">
    <location>
        <begin position="140"/>
        <end position="161"/>
    </location>
</feature>